<name>A0A562Q249_9FLAO</name>
<reference evidence="2 4" key="1">
    <citation type="journal article" date="2015" name="Stand. Genomic Sci.">
        <title>Genomic Encyclopedia of Bacterial and Archaeal Type Strains, Phase III: the genomes of soil and plant-associated and newly described type strains.</title>
        <authorList>
            <person name="Whitman W.B."/>
            <person name="Woyke T."/>
            <person name="Klenk H.P."/>
            <person name="Zhou Y."/>
            <person name="Lilburn T.G."/>
            <person name="Beck B.J."/>
            <person name="De Vos P."/>
            <person name="Vandamme P."/>
            <person name="Eisen J.A."/>
            <person name="Garrity G."/>
            <person name="Hugenholtz P."/>
            <person name="Kyrpides N.C."/>
        </authorList>
    </citation>
    <scope>NUCLEOTIDE SEQUENCE [LARGE SCALE GENOMIC DNA]</scope>
    <source>
        <strain evidence="2 4">CGMCC 1.5380</strain>
    </source>
</reference>
<evidence type="ECO:0000313" key="1">
    <source>
        <dbReference type="EMBL" id="RDI57660.1"/>
    </source>
</evidence>
<dbReference type="RefSeq" id="WP_114753418.1">
    <property type="nucleotide sequence ID" value="NZ_QQBA01000002.1"/>
</dbReference>
<organism evidence="2 4">
    <name type="scientific">Flavobacterium glaciei</name>
    <dbReference type="NCBI Taxonomy" id="386300"/>
    <lineage>
        <taxon>Bacteria</taxon>
        <taxon>Pseudomonadati</taxon>
        <taxon>Bacteroidota</taxon>
        <taxon>Flavobacteriia</taxon>
        <taxon>Flavobacteriales</taxon>
        <taxon>Flavobacteriaceae</taxon>
        <taxon>Flavobacterium</taxon>
    </lineage>
</organism>
<dbReference type="Proteomes" id="UP000321392">
    <property type="component" value="Unassembled WGS sequence"/>
</dbReference>
<sequence>MQIGSPSYRKCLHCGEKSEYYSGPFFVHYYGLTEWSDGEIFQELPSLKETELQKCHFCSNFTWLRQKFDGMTFKDYCDALIFFENLYSKKTIISHVFHKRNKKRLLYIRLNILRKYNDRIRIHPLSNGEKKSKSIDENDKIIFINNANKLIELLKILEPDNHFIIAELYRNIGLFEDSKAEADKIYDENKKRLLLREIENENRDVIIIKQPLTARVSLRAQHEQ</sequence>
<gene>
    <name evidence="1" type="ORF">DFR66_102283</name>
    <name evidence="2" type="ORF">IQ02_00435</name>
</gene>
<dbReference type="AlphaFoldDB" id="A0A562Q249"/>
<dbReference type="Proteomes" id="UP000254518">
    <property type="component" value="Unassembled WGS sequence"/>
</dbReference>
<evidence type="ECO:0000313" key="3">
    <source>
        <dbReference type="Proteomes" id="UP000254518"/>
    </source>
</evidence>
<dbReference type="EMBL" id="QQBA01000002">
    <property type="protein sequence ID" value="RDI57660.1"/>
    <property type="molecule type" value="Genomic_DNA"/>
</dbReference>
<keyword evidence="3" id="KW-1185">Reference proteome</keyword>
<dbReference type="EMBL" id="VLKX01000002">
    <property type="protein sequence ID" value="TWI50540.1"/>
    <property type="molecule type" value="Genomic_DNA"/>
</dbReference>
<reference evidence="2" key="3">
    <citation type="submission" date="2019-07" db="EMBL/GenBank/DDBJ databases">
        <authorList>
            <person name="Whitman W."/>
            <person name="Huntemann M."/>
            <person name="Clum A."/>
            <person name="Pillay M."/>
            <person name="Palaniappan K."/>
            <person name="Varghese N."/>
            <person name="Mikhailova N."/>
            <person name="Stamatis D."/>
            <person name="Reddy T."/>
            <person name="Daum C."/>
            <person name="Shapiro N."/>
            <person name="Ivanova N."/>
            <person name="Kyrpides N."/>
            <person name="Woyke T."/>
        </authorList>
    </citation>
    <scope>NUCLEOTIDE SEQUENCE</scope>
    <source>
        <strain evidence="2">CGMCC 1.5380</strain>
    </source>
</reference>
<reference evidence="1 3" key="2">
    <citation type="submission" date="2018-07" db="EMBL/GenBank/DDBJ databases">
        <title>Genomic Encyclopedia of Type Strains, Phase IV (KMG-IV): sequencing the most valuable type-strain genomes for metagenomic binning, comparative biology and taxonomic classification.</title>
        <authorList>
            <person name="Goeker M."/>
        </authorList>
    </citation>
    <scope>NUCLEOTIDE SEQUENCE [LARGE SCALE GENOMIC DNA]</scope>
    <source>
        <strain evidence="1 3">DSM 19728</strain>
    </source>
</reference>
<evidence type="ECO:0000313" key="2">
    <source>
        <dbReference type="EMBL" id="TWI50540.1"/>
    </source>
</evidence>
<accession>A0A562Q249</accession>
<comment type="caution">
    <text evidence="2">The sequence shown here is derived from an EMBL/GenBank/DDBJ whole genome shotgun (WGS) entry which is preliminary data.</text>
</comment>
<proteinExistence type="predicted"/>
<dbReference type="OrthoDB" id="9968118at2"/>
<evidence type="ECO:0000313" key="4">
    <source>
        <dbReference type="Proteomes" id="UP000321392"/>
    </source>
</evidence>
<protein>
    <submittedName>
        <fullName evidence="2">Uncharacterized protein</fullName>
    </submittedName>
</protein>